<dbReference type="InterPro" id="IPR036465">
    <property type="entry name" value="vWFA_dom_sf"/>
</dbReference>
<dbReference type="PANTHER" id="PTHR10579:SF43">
    <property type="entry name" value="ZINC FINGER (C3HC4-TYPE RING FINGER) FAMILY PROTEIN"/>
    <property type="match status" value="1"/>
</dbReference>
<dbReference type="PROSITE" id="PS50234">
    <property type="entry name" value="VWFA"/>
    <property type="match status" value="1"/>
</dbReference>
<dbReference type="STRING" id="29364.SAMN04487772_1399"/>
<dbReference type="AlphaFoldDB" id="A0A1I0FVK1"/>
<dbReference type="PANTHER" id="PTHR10579">
    <property type="entry name" value="CALCIUM-ACTIVATED CHLORIDE CHANNEL REGULATOR"/>
    <property type="match status" value="1"/>
</dbReference>
<evidence type="ECO:0000313" key="2">
    <source>
        <dbReference type="EMBL" id="SET62550.1"/>
    </source>
</evidence>
<evidence type="ECO:0000313" key="3">
    <source>
        <dbReference type="Proteomes" id="UP000199800"/>
    </source>
</evidence>
<dbReference type="InterPro" id="IPR051266">
    <property type="entry name" value="CLCR"/>
</dbReference>
<dbReference type="EMBL" id="FOHN01000039">
    <property type="protein sequence ID" value="SET62550.1"/>
    <property type="molecule type" value="Genomic_DNA"/>
</dbReference>
<dbReference type="OrthoDB" id="1814775at2"/>
<reference evidence="2 3" key="1">
    <citation type="submission" date="2016-10" db="EMBL/GenBank/DDBJ databases">
        <authorList>
            <person name="de Groot N.N."/>
        </authorList>
    </citation>
    <scope>NUCLEOTIDE SEQUENCE [LARGE SCALE GENOMIC DNA]</scope>
    <source>
        <strain evidence="2 3">DSM 1801</strain>
    </source>
</reference>
<dbReference type="InterPro" id="IPR002035">
    <property type="entry name" value="VWF_A"/>
</dbReference>
<dbReference type="Proteomes" id="UP000199800">
    <property type="component" value="Unassembled WGS sequence"/>
</dbReference>
<dbReference type="SMART" id="SM00327">
    <property type="entry name" value="VWA"/>
    <property type="match status" value="1"/>
</dbReference>
<feature type="domain" description="VWFA" evidence="1">
    <location>
        <begin position="385"/>
        <end position="558"/>
    </location>
</feature>
<organism evidence="2 3">
    <name type="scientific">[Clostridium] polysaccharolyticum</name>
    <dbReference type="NCBI Taxonomy" id="29364"/>
    <lineage>
        <taxon>Bacteria</taxon>
        <taxon>Bacillati</taxon>
        <taxon>Bacillota</taxon>
        <taxon>Clostridia</taxon>
        <taxon>Lachnospirales</taxon>
        <taxon>Lachnospiraceae</taxon>
    </lineage>
</organism>
<dbReference type="Gene3D" id="3.40.50.410">
    <property type="entry name" value="von Willebrand factor, type A domain"/>
    <property type="match status" value="1"/>
</dbReference>
<dbReference type="SUPFAM" id="SSF53300">
    <property type="entry name" value="vWA-like"/>
    <property type="match status" value="1"/>
</dbReference>
<proteinExistence type="predicted"/>
<dbReference type="RefSeq" id="WP_092479060.1">
    <property type="nucleotide sequence ID" value="NZ_FOHN01000039.1"/>
</dbReference>
<dbReference type="Pfam" id="PF13531">
    <property type="entry name" value="SBP_bac_11"/>
    <property type="match status" value="1"/>
</dbReference>
<dbReference type="SUPFAM" id="SSF53850">
    <property type="entry name" value="Periplasmic binding protein-like II"/>
    <property type="match status" value="1"/>
</dbReference>
<evidence type="ECO:0000259" key="1">
    <source>
        <dbReference type="PROSITE" id="PS50234"/>
    </source>
</evidence>
<keyword evidence="3" id="KW-1185">Reference proteome</keyword>
<dbReference type="CDD" id="cd00198">
    <property type="entry name" value="vWFA"/>
    <property type="match status" value="1"/>
</dbReference>
<sequence>MKKNTAVKLVLIALVCFVAIYGGVSLIGGGDSSETMSQEDAIKKLEKLNKKVNPRERKAPKAQLNIAKPKLEDELPNIEKYPLSVVGKGDINIEIFVSPEKAGSGNEAWLNEVAEAFNHENIKINGKTASVSIRPIASGMGSDYIVSKKYVPDGYTPSNELWGQMMESQGVIVNIEAKRLAGNVAGILLSKKKQKELEEKYGAIDMKVITQATIDNEISMGYTNPYSSSTGLNFLLSTLNAYDKKDPLSDTAIEGFEKFQANVPFVAYTTMQMKEAAESGSLTGFILEYQTYQNSKDLKSYVFTPFGVRHDNPLYSIGNLSPDKKKVMKAFSDYCLQDKFQKKATNYGFNGMDDYKSEKESFTGNSLLEAQQLWKESKDSGRPVTAVFVADISGSMSGTPINELKSSLINASQYINQDNYVGLVSYSSDVNIDLPIGQFDLNQRALFTGAVEALDAGGETATFDAITAGLKMLMDAKEKNPDTKLLLFVLSDGETNRGLKLREIKGMINGLEIPVYTIGYNADISALESISQINEAASINADSDDVVYQLKNLFNAQM</sequence>
<protein>
    <submittedName>
        <fullName evidence="2">Ca-activated chloride channel family protein</fullName>
    </submittedName>
</protein>
<gene>
    <name evidence="2" type="ORF">SAMN04487772_1399</name>
</gene>
<dbReference type="Pfam" id="PF00092">
    <property type="entry name" value="VWA"/>
    <property type="match status" value="1"/>
</dbReference>
<accession>A0A1I0FVK1</accession>
<name>A0A1I0FVK1_9FIRM</name>